<dbReference type="PANTHER" id="PTHR12289">
    <property type="entry name" value="METAXIN RELATED"/>
    <property type="match status" value="1"/>
</dbReference>
<dbReference type="Pfam" id="PF10568">
    <property type="entry name" value="Tom37"/>
    <property type="match status" value="1"/>
</dbReference>
<sequence length="432" mass="47032">MLDVYVWGSAFGLPSIDPECLALITYLHNAAPSTAWRLIPANDPSISPSNLLPAVHHDGVWTSGYRPIINYLTSNALCRDLDVDLTLAEQGDVIAYSAYLGARSGPLLDLSLYVSAANWSETTRPAYSRLLSFPLTWTVPTLIRDEAIKRAEHLGLAELDRDFDPNGGLHLTAGRDALPETFRRHLPAQTKKTLAEEMTPEQATAIRLYSVTESCLSGLEELLAEGKGDSKSVRFFATSSLSSLDCLAFGYLALMRQPPVPRPFIKDCMERVSPRLCRFLDDILGNHLLSGDLPWADPARGTVVRSAGRTLDTILRSMPSVGEHYTNEMRRRADESIKGLDYASVMFVAAVAATSAVLGYGAHFYKSLLPFGGRTQTWKPSRGITNFSHLGEAGQLLGTILGPRPSPSHGFGHLDHGAAAGARIVETNSDLD</sequence>
<dbReference type="InterPro" id="IPR050931">
    <property type="entry name" value="Mito_Protein_Transport_Metaxin"/>
</dbReference>
<name>A0A084AHE4_STACB</name>
<evidence type="ECO:0000256" key="6">
    <source>
        <dbReference type="ARBA" id="ARBA00023136"/>
    </source>
</evidence>
<gene>
    <name evidence="8" type="ORF">S7711_09338</name>
</gene>
<keyword evidence="6" id="KW-0472">Membrane</keyword>
<evidence type="ECO:0000256" key="4">
    <source>
        <dbReference type="ARBA" id="ARBA00022927"/>
    </source>
</evidence>
<keyword evidence="5" id="KW-0496">Mitochondrion</keyword>
<accession>A0A084AHE4</accession>
<dbReference type="GO" id="GO:0001401">
    <property type="term" value="C:SAM complex"/>
    <property type="evidence" value="ECO:0007669"/>
    <property type="project" value="InterPro"/>
</dbReference>
<dbReference type="GO" id="GO:0007005">
    <property type="term" value="P:mitochondrion organization"/>
    <property type="evidence" value="ECO:0007669"/>
    <property type="project" value="TreeGrafter"/>
</dbReference>
<dbReference type="HOGENOM" id="CLU_032751_0_0_1"/>
<organism evidence="8 9">
    <name type="scientific">Stachybotrys chartarum (strain CBS 109288 / IBT 7711)</name>
    <name type="common">Toxic black mold</name>
    <name type="synonym">Stilbospora chartarum</name>
    <dbReference type="NCBI Taxonomy" id="1280523"/>
    <lineage>
        <taxon>Eukaryota</taxon>
        <taxon>Fungi</taxon>
        <taxon>Dikarya</taxon>
        <taxon>Ascomycota</taxon>
        <taxon>Pezizomycotina</taxon>
        <taxon>Sordariomycetes</taxon>
        <taxon>Hypocreomycetidae</taxon>
        <taxon>Hypocreales</taxon>
        <taxon>Stachybotryaceae</taxon>
        <taxon>Stachybotrys</taxon>
    </lineage>
</organism>
<proteinExistence type="predicted"/>
<evidence type="ECO:0000256" key="3">
    <source>
        <dbReference type="ARBA" id="ARBA00022787"/>
    </source>
</evidence>
<dbReference type="Proteomes" id="UP000028045">
    <property type="component" value="Unassembled WGS sequence"/>
</dbReference>
<evidence type="ECO:0000313" key="9">
    <source>
        <dbReference type="Proteomes" id="UP000028045"/>
    </source>
</evidence>
<keyword evidence="4" id="KW-0653">Protein transport</keyword>
<evidence type="ECO:0000259" key="7">
    <source>
        <dbReference type="Pfam" id="PF10568"/>
    </source>
</evidence>
<keyword evidence="3" id="KW-1000">Mitochondrion outer membrane</keyword>
<evidence type="ECO:0000256" key="2">
    <source>
        <dbReference type="ARBA" id="ARBA00022448"/>
    </source>
</evidence>
<dbReference type="EMBL" id="KL648729">
    <property type="protein sequence ID" value="KEY64723.1"/>
    <property type="molecule type" value="Genomic_DNA"/>
</dbReference>
<dbReference type="InterPro" id="IPR019564">
    <property type="entry name" value="Sam37/metaxin_N"/>
</dbReference>
<dbReference type="PANTHER" id="PTHR12289:SF41">
    <property type="entry name" value="FAILED AXON CONNECTIONS-RELATED"/>
    <property type="match status" value="1"/>
</dbReference>
<evidence type="ECO:0000313" key="8">
    <source>
        <dbReference type="EMBL" id="KEY64723.1"/>
    </source>
</evidence>
<keyword evidence="9" id="KW-1185">Reference proteome</keyword>
<comment type="subcellular location">
    <subcellularLocation>
        <location evidence="1">Mitochondrion outer membrane</location>
    </subcellularLocation>
</comment>
<dbReference type="GO" id="GO:0015031">
    <property type="term" value="P:protein transport"/>
    <property type="evidence" value="ECO:0007669"/>
    <property type="project" value="UniProtKB-KW"/>
</dbReference>
<evidence type="ECO:0000256" key="1">
    <source>
        <dbReference type="ARBA" id="ARBA00004294"/>
    </source>
</evidence>
<reference evidence="8 9" key="1">
    <citation type="journal article" date="2014" name="BMC Genomics">
        <title>Comparative genome sequencing reveals chemotype-specific gene clusters in the toxigenic black mold Stachybotrys.</title>
        <authorList>
            <person name="Semeiks J."/>
            <person name="Borek D."/>
            <person name="Otwinowski Z."/>
            <person name="Grishin N.V."/>
        </authorList>
    </citation>
    <scope>NUCLEOTIDE SEQUENCE [LARGE SCALE GENOMIC DNA]</scope>
    <source>
        <strain evidence="9">CBS 109288 / IBT 7711</strain>
    </source>
</reference>
<keyword evidence="2" id="KW-0813">Transport</keyword>
<dbReference type="CDD" id="cd03078">
    <property type="entry name" value="GST_N_Metaxin1_like"/>
    <property type="match status" value="1"/>
</dbReference>
<dbReference type="OrthoDB" id="5835136at2759"/>
<feature type="domain" description="Mitochondrial outer membrane transport complex Sam37/metaxin N-terminal" evidence="7">
    <location>
        <begin position="20"/>
        <end position="144"/>
    </location>
</feature>
<protein>
    <recommendedName>
        <fullName evidence="7">Mitochondrial outer membrane transport complex Sam37/metaxin N-terminal domain-containing protein</fullName>
    </recommendedName>
</protein>
<dbReference type="AlphaFoldDB" id="A0A084AHE4"/>
<evidence type="ECO:0000256" key="5">
    <source>
        <dbReference type="ARBA" id="ARBA00023128"/>
    </source>
</evidence>